<protein>
    <submittedName>
        <fullName evidence="1">Uncharacterized protein</fullName>
    </submittedName>
</protein>
<accession>A0A0B1THP9</accession>
<sequence>MHNTCQRCTSSGWSWFLLRLSNMYQVFRNEVGLFGCYSTQLDSIISQVLTDGCSIPVM</sequence>
<evidence type="ECO:0000313" key="2">
    <source>
        <dbReference type="Proteomes" id="UP000053660"/>
    </source>
</evidence>
<gene>
    <name evidence="1" type="ORF">OESDEN_03255</name>
</gene>
<dbReference type="AlphaFoldDB" id="A0A0B1THP9"/>
<proteinExistence type="predicted"/>
<evidence type="ECO:0000313" key="1">
    <source>
        <dbReference type="EMBL" id="KHJ96779.1"/>
    </source>
</evidence>
<dbReference type="EMBL" id="KN549590">
    <property type="protein sequence ID" value="KHJ96779.1"/>
    <property type="molecule type" value="Genomic_DNA"/>
</dbReference>
<organism evidence="1 2">
    <name type="scientific">Oesophagostomum dentatum</name>
    <name type="common">Nodular worm</name>
    <dbReference type="NCBI Taxonomy" id="61180"/>
    <lineage>
        <taxon>Eukaryota</taxon>
        <taxon>Metazoa</taxon>
        <taxon>Ecdysozoa</taxon>
        <taxon>Nematoda</taxon>
        <taxon>Chromadorea</taxon>
        <taxon>Rhabditida</taxon>
        <taxon>Rhabditina</taxon>
        <taxon>Rhabditomorpha</taxon>
        <taxon>Strongyloidea</taxon>
        <taxon>Strongylidae</taxon>
        <taxon>Oesophagostomum</taxon>
    </lineage>
</organism>
<name>A0A0B1THP9_OESDE</name>
<keyword evidence="2" id="KW-1185">Reference proteome</keyword>
<dbReference type="Proteomes" id="UP000053660">
    <property type="component" value="Unassembled WGS sequence"/>
</dbReference>
<reference evidence="1 2" key="1">
    <citation type="submission" date="2014-03" db="EMBL/GenBank/DDBJ databases">
        <title>Draft genome of the hookworm Oesophagostomum dentatum.</title>
        <authorList>
            <person name="Mitreva M."/>
        </authorList>
    </citation>
    <scope>NUCLEOTIDE SEQUENCE [LARGE SCALE GENOMIC DNA]</scope>
    <source>
        <strain evidence="1 2">OD-Hann</strain>
    </source>
</reference>